<feature type="signal peptide" evidence="1">
    <location>
        <begin position="1"/>
        <end position="22"/>
    </location>
</feature>
<feature type="domain" description="Isochorismatase-like" evidence="2">
    <location>
        <begin position="36"/>
        <end position="189"/>
    </location>
</feature>
<dbReference type="InterPro" id="IPR053152">
    <property type="entry name" value="Hydrolase_YcaC-like"/>
</dbReference>
<organism evidence="3 4">
    <name type="scientific">Dyella choica</name>
    <dbReference type="NCBI Taxonomy" id="1927959"/>
    <lineage>
        <taxon>Bacteria</taxon>
        <taxon>Pseudomonadati</taxon>
        <taxon>Pseudomonadota</taxon>
        <taxon>Gammaproteobacteria</taxon>
        <taxon>Lysobacterales</taxon>
        <taxon>Rhodanobacteraceae</taxon>
        <taxon>Dyella</taxon>
    </lineage>
</organism>
<gene>
    <name evidence="3" type="ORF">EKH80_13400</name>
</gene>
<dbReference type="PANTHER" id="PTHR43559">
    <property type="entry name" value="HYDROLASE YCAC-RELATED"/>
    <property type="match status" value="1"/>
</dbReference>
<name>A0A432M4K3_9GAMM</name>
<feature type="chain" id="PRO_5019460016" evidence="1">
    <location>
        <begin position="23"/>
        <end position="233"/>
    </location>
</feature>
<evidence type="ECO:0000259" key="2">
    <source>
        <dbReference type="Pfam" id="PF00857"/>
    </source>
</evidence>
<dbReference type="Proteomes" id="UP000274358">
    <property type="component" value="Unassembled WGS sequence"/>
</dbReference>
<dbReference type="Gene3D" id="3.40.50.850">
    <property type="entry name" value="Isochorismatase-like"/>
    <property type="match status" value="1"/>
</dbReference>
<comment type="caution">
    <text evidence="3">The sequence shown here is derived from an EMBL/GenBank/DDBJ whole genome shotgun (WGS) entry which is preliminary data.</text>
</comment>
<dbReference type="InterPro" id="IPR000868">
    <property type="entry name" value="Isochorismatase-like_dom"/>
</dbReference>
<dbReference type="AlphaFoldDB" id="A0A432M4K3"/>
<dbReference type="SUPFAM" id="SSF52499">
    <property type="entry name" value="Isochorismatase-like hydrolases"/>
    <property type="match status" value="1"/>
</dbReference>
<evidence type="ECO:0000313" key="3">
    <source>
        <dbReference type="EMBL" id="RUL74475.1"/>
    </source>
</evidence>
<proteinExistence type="predicted"/>
<keyword evidence="4" id="KW-1185">Reference proteome</keyword>
<reference evidence="3 4" key="1">
    <citation type="submission" date="2018-12" db="EMBL/GenBank/DDBJ databases">
        <title>Dyella dinghuensis sp. nov. DHOA06 and Dyella choica sp. nov. 4M-K27, isolated from forest soil.</title>
        <authorList>
            <person name="Qiu L.-H."/>
            <person name="Gao Z.-H."/>
        </authorList>
    </citation>
    <scope>NUCLEOTIDE SEQUENCE [LARGE SCALE GENOMIC DNA]</scope>
    <source>
        <strain evidence="3 4">4M-K27</strain>
    </source>
</reference>
<keyword evidence="1" id="KW-0732">Signal</keyword>
<evidence type="ECO:0000313" key="4">
    <source>
        <dbReference type="Proteomes" id="UP000274358"/>
    </source>
</evidence>
<sequence length="233" mass="25180">MSRLSSAIFAFSLAVSGAAAHAATPVLDQLTPDNSMVMLIDMQPQFAFSTRSTSIDSLLNNAEGLTEAAQAFKVPTLITTITAKGFGGPVFPQIQAAAPNVTPIDRTTINAWEDPRVVDYVHEARKAGRKKIIMAGLWTDNCVVLPALSALKEGYEVYVVTDASGDYDAESHERAVQRLVQAGAVPITWLPVMLEWQADWSRKETAGKVGDILSRHAGSTGLGIFYKNTMLNR</sequence>
<dbReference type="OrthoDB" id="5786063at2"/>
<accession>A0A432M4K3</accession>
<dbReference type="CDD" id="cd01012">
    <property type="entry name" value="YcaC_related"/>
    <property type="match status" value="1"/>
</dbReference>
<dbReference type="GO" id="GO:0016787">
    <property type="term" value="F:hydrolase activity"/>
    <property type="evidence" value="ECO:0007669"/>
    <property type="project" value="UniProtKB-KW"/>
</dbReference>
<dbReference type="Pfam" id="PF00857">
    <property type="entry name" value="Isochorismatase"/>
    <property type="match status" value="1"/>
</dbReference>
<dbReference type="PANTHER" id="PTHR43559:SF1">
    <property type="entry name" value="HYDROLASE"/>
    <property type="match status" value="1"/>
</dbReference>
<dbReference type="EMBL" id="RYYV01000009">
    <property type="protein sequence ID" value="RUL74475.1"/>
    <property type="molecule type" value="Genomic_DNA"/>
</dbReference>
<dbReference type="InterPro" id="IPR036380">
    <property type="entry name" value="Isochorismatase-like_sf"/>
</dbReference>
<protein>
    <submittedName>
        <fullName evidence="3">Hydrolase</fullName>
    </submittedName>
</protein>
<keyword evidence="3" id="KW-0378">Hydrolase</keyword>
<evidence type="ECO:0000256" key="1">
    <source>
        <dbReference type="SAM" id="SignalP"/>
    </source>
</evidence>
<dbReference type="RefSeq" id="WP_126685276.1">
    <property type="nucleotide sequence ID" value="NZ_RYYV01000009.1"/>
</dbReference>